<dbReference type="RefSeq" id="WP_209352061.1">
    <property type="nucleotide sequence ID" value="NZ_JAGIYZ010000010.1"/>
</dbReference>
<accession>A0ABS4ATJ0</accession>
<reference evidence="1 2" key="1">
    <citation type="submission" date="2021-03" db="EMBL/GenBank/DDBJ databases">
        <authorList>
            <person name="So Y."/>
        </authorList>
    </citation>
    <scope>NUCLEOTIDE SEQUENCE [LARGE SCALE GENOMIC DNA]</scope>
    <source>
        <strain evidence="1 2">PWR1</strain>
    </source>
</reference>
<name>A0ABS4ATJ0_9PROT</name>
<keyword evidence="2" id="KW-1185">Reference proteome</keyword>
<dbReference type="Proteomes" id="UP000680815">
    <property type="component" value="Unassembled WGS sequence"/>
</dbReference>
<protein>
    <submittedName>
        <fullName evidence="1">Uncharacterized protein</fullName>
    </submittedName>
</protein>
<sequence>MFIRAMAVGMVGAALAGTALVATGAGIALLACAAKRRAEARAAWPEEAPPPPPDDEES</sequence>
<proteinExistence type="predicted"/>
<dbReference type="PROSITE" id="PS51257">
    <property type="entry name" value="PROKAR_LIPOPROTEIN"/>
    <property type="match status" value="1"/>
</dbReference>
<organism evidence="1 2">
    <name type="scientific">Roseomonas nitratireducens</name>
    <dbReference type="NCBI Taxonomy" id="2820810"/>
    <lineage>
        <taxon>Bacteria</taxon>
        <taxon>Pseudomonadati</taxon>
        <taxon>Pseudomonadota</taxon>
        <taxon>Alphaproteobacteria</taxon>
        <taxon>Acetobacterales</taxon>
        <taxon>Roseomonadaceae</taxon>
        <taxon>Roseomonas</taxon>
    </lineage>
</organism>
<gene>
    <name evidence="1" type="ORF">J5Y09_12190</name>
</gene>
<dbReference type="EMBL" id="JAGIYZ010000010">
    <property type="protein sequence ID" value="MBP0464670.1"/>
    <property type="molecule type" value="Genomic_DNA"/>
</dbReference>
<comment type="caution">
    <text evidence="1">The sequence shown here is derived from an EMBL/GenBank/DDBJ whole genome shotgun (WGS) entry which is preliminary data.</text>
</comment>
<evidence type="ECO:0000313" key="1">
    <source>
        <dbReference type="EMBL" id="MBP0464670.1"/>
    </source>
</evidence>
<evidence type="ECO:0000313" key="2">
    <source>
        <dbReference type="Proteomes" id="UP000680815"/>
    </source>
</evidence>